<organism evidence="6 7">
    <name type="scientific">Patella caerulea</name>
    <name type="common">Rayed Mediterranean limpet</name>
    <dbReference type="NCBI Taxonomy" id="87958"/>
    <lineage>
        <taxon>Eukaryota</taxon>
        <taxon>Metazoa</taxon>
        <taxon>Spiralia</taxon>
        <taxon>Lophotrochozoa</taxon>
        <taxon>Mollusca</taxon>
        <taxon>Gastropoda</taxon>
        <taxon>Patellogastropoda</taxon>
        <taxon>Patelloidea</taxon>
        <taxon>Patellidae</taxon>
        <taxon>Patella</taxon>
    </lineage>
</organism>
<dbReference type="PANTHER" id="PTHR24359:SF1">
    <property type="entry name" value="INHIBITOR OF NUCLEAR FACTOR KAPPA-B KINASE EPSILON SUBUNIT HOMOLOG 1-RELATED"/>
    <property type="match status" value="1"/>
</dbReference>
<dbReference type="SMART" id="SM00220">
    <property type="entry name" value="S_TKc"/>
    <property type="match status" value="1"/>
</dbReference>
<evidence type="ECO:0000313" key="7">
    <source>
        <dbReference type="Proteomes" id="UP001347796"/>
    </source>
</evidence>
<reference evidence="6 7" key="1">
    <citation type="submission" date="2024-01" db="EMBL/GenBank/DDBJ databases">
        <title>The genome of the rayed Mediterranean limpet Patella caerulea (Linnaeus, 1758).</title>
        <authorList>
            <person name="Anh-Thu Weber A."/>
            <person name="Halstead-Nussloch G."/>
        </authorList>
    </citation>
    <scope>NUCLEOTIDE SEQUENCE [LARGE SCALE GENOMIC DNA]</scope>
    <source>
        <strain evidence="6">AATW-2023a</strain>
        <tissue evidence="6">Whole specimen</tissue>
    </source>
</reference>
<comment type="similarity">
    <text evidence="4">Belongs to the protein kinase superfamily.</text>
</comment>
<name>A0AAN8K4G2_PATCE</name>
<dbReference type="FunFam" id="1.10.510.10:FF:000571">
    <property type="entry name" value="Maternal embryonic leucine zipper kinase"/>
    <property type="match status" value="1"/>
</dbReference>
<dbReference type="PANTHER" id="PTHR24359">
    <property type="entry name" value="SERINE/THREONINE-PROTEIN KINASE SBK1"/>
    <property type="match status" value="1"/>
</dbReference>
<sequence>MSIKNKSPRTSTSDNLQQLNIKDHYLVLKELGRGTYGKVLLARCRETNAEVALKVLPKQGTKLRDFRREFKISYFLSPHFNIMDTYNVAFETPTSYVFAQEYAPLGDLFDVIEPQVGMSEEETKSVVKQIASALDFMHSKQLVHRDIKPENILVFAPDYSKVKLMDFGMTRQQGSVIRKTNGSIPYTPPEICEAVRNETIIVQTNSDVWAFGVLIFCILTGNFPWESADIGDIYFKEFVLWQRRKTVKIPSQWRKFTPRFMRLFRKMLELKPEKRCPSKEVYKYMSNTWLVSAKNGRGSEDEEEAYSSDDSGHKQELATMLKDHGIDTKVDKRLRERRISEWLLSL</sequence>
<gene>
    <name evidence="6" type="ORF">SNE40_005885</name>
</gene>
<keyword evidence="4" id="KW-0418">Kinase</keyword>
<dbReference type="GO" id="GO:0005524">
    <property type="term" value="F:ATP binding"/>
    <property type="evidence" value="ECO:0007669"/>
    <property type="project" value="UniProtKB-UniRule"/>
</dbReference>
<dbReference type="GO" id="GO:0004674">
    <property type="term" value="F:protein serine/threonine kinase activity"/>
    <property type="evidence" value="ECO:0007669"/>
    <property type="project" value="UniProtKB-KW"/>
</dbReference>
<dbReference type="AlphaFoldDB" id="A0AAN8K4G2"/>
<dbReference type="PROSITE" id="PS50011">
    <property type="entry name" value="PROTEIN_KINASE_DOM"/>
    <property type="match status" value="1"/>
</dbReference>
<dbReference type="Gene3D" id="1.10.510.10">
    <property type="entry name" value="Transferase(Phosphotransferase) domain 1"/>
    <property type="match status" value="1"/>
</dbReference>
<dbReference type="EMBL" id="JAZGQO010000004">
    <property type="protein sequence ID" value="KAK6187970.1"/>
    <property type="molecule type" value="Genomic_DNA"/>
</dbReference>
<dbReference type="InterPro" id="IPR008271">
    <property type="entry name" value="Ser/Thr_kinase_AS"/>
</dbReference>
<evidence type="ECO:0000313" key="6">
    <source>
        <dbReference type="EMBL" id="KAK6187970.1"/>
    </source>
</evidence>
<protein>
    <recommendedName>
        <fullName evidence="5">Protein kinase domain-containing protein</fullName>
    </recommendedName>
</protein>
<keyword evidence="4" id="KW-0808">Transferase</keyword>
<comment type="caution">
    <text evidence="6">The sequence shown here is derived from an EMBL/GenBank/DDBJ whole genome shotgun (WGS) entry which is preliminary data.</text>
</comment>
<dbReference type="SUPFAM" id="SSF56112">
    <property type="entry name" value="Protein kinase-like (PK-like)"/>
    <property type="match status" value="1"/>
</dbReference>
<evidence type="ECO:0000256" key="2">
    <source>
        <dbReference type="ARBA" id="ARBA00022840"/>
    </source>
</evidence>
<evidence type="ECO:0000256" key="3">
    <source>
        <dbReference type="PROSITE-ProRule" id="PRU10141"/>
    </source>
</evidence>
<keyword evidence="2 3" id="KW-0067">ATP-binding</keyword>
<dbReference type="PROSITE" id="PS00108">
    <property type="entry name" value="PROTEIN_KINASE_ST"/>
    <property type="match status" value="1"/>
</dbReference>
<proteinExistence type="inferred from homology"/>
<dbReference type="InterPro" id="IPR011009">
    <property type="entry name" value="Kinase-like_dom_sf"/>
</dbReference>
<evidence type="ECO:0000259" key="5">
    <source>
        <dbReference type="PROSITE" id="PS50011"/>
    </source>
</evidence>
<feature type="binding site" evidence="3">
    <location>
        <position position="54"/>
    </location>
    <ligand>
        <name>ATP</name>
        <dbReference type="ChEBI" id="CHEBI:30616"/>
    </ligand>
</feature>
<evidence type="ECO:0000256" key="1">
    <source>
        <dbReference type="ARBA" id="ARBA00022741"/>
    </source>
</evidence>
<keyword evidence="7" id="KW-1185">Reference proteome</keyword>
<dbReference type="InterPro" id="IPR017441">
    <property type="entry name" value="Protein_kinase_ATP_BS"/>
</dbReference>
<dbReference type="CDD" id="cd13987">
    <property type="entry name" value="STKc_SBK1"/>
    <property type="match status" value="1"/>
</dbReference>
<dbReference type="InterPro" id="IPR000719">
    <property type="entry name" value="Prot_kinase_dom"/>
</dbReference>
<accession>A0AAN8K4G2</accession>
<dbReference type="PROSITE" id="PS00107">
    <property type="entry name" value="PROTEIN_KINASE_ATP"/>
    <property type="match status" value="1"/>
</dbReference>
<keyword evidence="4" id="KW-0723">Serine/threonine-protein kinase</keyword>
<keyword evidence="1 3" id="KW-0547">Nucleotide-binding</keyword>
<feature type="domain" description="Protein kinase" evidence="5">
    <location>
        <begin position="25"/>
        <end position="290"/>
    </location>
</feature>
<evidence type="ECO:0000256" key="4">
    <source>
        <dbReference type="RuleBase" id="RU000304"/>
    </source>
</evidence>
<dbReference type="Pfam" id="PF00069">
    <property type="entry name" value="Pkinase"/>
    <property type="match status" value="1"/>
</dbReference>
<dbReference type="Proteomes" id="UP001347796">
    <property type="component" value="Unassembled WGS sequence"/>
</dbReference>